<dbReference type="GO" id="GO:0005886">
    <property type="term" value="C:plasma membrane"/>
    <property type="evidence" value="ECO:0007669"/>
    <property type="project" value="TreeGrafter"/>
</dbReference>
<dbReference type="Pfam" id="PF07690">
    <property type="entry name" value="MFS_1"/>
    <property type="match status" value="2"/>
</dbReference>
<feature type="transmembrane region" description="Helical" evidence="5">
    <location>
        <begin position="264"/>
        <end position="282"/>
    </location>
</feature>
<keyword evidence="8" id="KW-1185">Reference proteome</keyword>
<feature type="region of interest" description="Disordered" evidence="4">
    <location>
        <begin position="383"/>
        <end position="417"/>
    </location>
</feature>
<name>A0A916XUP0_9HYPH</name>
<keyword evidence="3 5" id="KW-0472">Membrane</keyword>
<evidence type="ECO:0000256" key="4">
    <source>
        <dbReference type="SAM" id="MobiDB-lite"/>
    </source>
</evidence>
<dbReference type="PANTHER" id="PTHR23521">
    <property type="entry name" value="TRANSPORTER MFS SUPERFAMILY"/>
    <property type="match status" value="1"/>
</dbReference>
<reference evidence="7" key="1">
    <citation type="journal article" date="2014" name="Int. J. Syst. Evol. Microbiol.">
        <title>Complete genome sequence of Corynebacterium casei LMG S-19264T (=DSM 44701T), isolated from a smear-ripened cheese.</title>
        <authorList>
            <consortium name="US DOE Joint Genome Institute (JGI-PGF)"/>
            <person name="Walter F."/>
            <person name="Albersmeier A."/>
            <person name="Kalinowski J."/>
            <person name="Ruckert C."/>
        </authorList>
    </citation>
    <scope>NUCLEOTIDE SEQUENCE</scope>
    <source>
        <strain evidence="7">CGMCC 1.15493</strain>
    </source>
</reference>
<feature type="transmembrane region" description="Helical" evidence="5">
    <location>
        <begin position="73"/>
        <end position="91"/>
    </location>
</feature>
<feature type="transmembrane region" description="Helical" evidence="5">
    <location>
        <begin position="156"/>
        <end position="176"/>
    </location>
</feature>
<comment type="caution">
    <text evidence="7">The sequence shown here is derived from an EMBL/GenBank/DDBJ whole genome shotgun (WGS) entry which is preliminary data.</text>
</comment>
<feature type="transmembrane region" description="Helical" evidence="5">
    <location>
        <begin position="328"/>
        <end position="347"/>
    </location>
</feature>
<dbReference type="Gene3D" id="1.20.1250.20">
    <property type="entry name" value="MFS general substrate transporter like domains"/>
    <property type="match status" value="2"/>
</dbReference>
<feature type="domain" description="Major facilitator superfamily (MFS) profile" evidence="6">
    <location>
        <begin position="198"/>
        <end position="417"/>
    </location>
</feature>
<evidence type="ECO:0000313" key="7">
    <source>
        <dbReference type="EMBL" id="GGD12831.1"/>
    </source>
</evidence>
<feature type="compositionally biased region" description="Basic and acidic residues" evidence="4">
    <location>
        <begin position="406"/>
        <end position="417"/>
    </location>
</feature>
<feature type="transmembrane region" description="Helical" evidence="5">
    <location>
        <begin position="130"/>
        <end position="150"/>
    </location>
</feature>
<evidence type="ECO:0000259" key="6">
    <source>
        <dbReference type="PROSITE" id="PS50850"/>
    </source>
</evidence>
<dbReference type="CDD" id="cd17477">
    <property type="entry name" value="MFS_YcaD_like"/>
    <property type="match status" value="1"/>
</dbReference>
<dbReference type="AlphaFoldDB" id="A0A916XUP0"/>
<keyword evidence="1 5" id="KW-0812">Transmembrane</keyword>
<dbReference type="PROSITE" id="PS50850">
    <property type="entry name" value="MFS"/>
    <property type="match status" value="1"/>
</dbReference>
<protein>
    <submittedName>
        <fullName evidence="7">MFS transporter</fullName>
    </submittedName>
</protein>
<feature type="transmembrane region" description="Helical" evidence="5">
    <location>
        <begin position="234"/>
        <end position="252"/>
    </location>
</feature>
<feature type="transmembrane region" description="Helical" evidence="5">
    <location>
        <begin position="196"/>
        <end position="214"/>
    </location>
</feature>
<organism evidence="7 8">
    <name type="scientific">Aureimonas glaciei</name>
    <dbReference type="NCBI Taxonomy" id="1776957"/>
    <lineage>
        <taxon>Bacteria</taxon>
        <taxon>Pseudomonadati</taxon>
        <taxon>Pseudomonadota</taxon>
        <taxon>Alphaproteobacteria</taxon>
        <taxon>Hyphomicrobiales</taxon>
        <taxon>Aurantimonadaceae</taxon>
        <taxon>Aureimonas</taxon>
    </lineage>
</organism>
<dbReference type="PANTHER" id="PTHR23521:SF3">
    <property type="entry name" value="MFS TRANSPORTER"/>
    <property type="match status" value="1"/>
</dbReference>
<evidence type="ECO:0000256" key="3">
    <source>
        <dbReference type="ARBA" id="ARBA00023136"/>
    </source>
</evidence>
<gene>
    <name evidence="7" type="ORF">GCM10011335_14590</name>
</gene>
<sequence length="417" mass="44262">MSALLPIVSLLISTFFVMAGAGLQGILLPVRGSIEGWSSYEIGFMGTGYAIAFTVGCLVVPLIVRQAGHVRTFSSLCALLAIGVLMLAMIVHPVAWILIRGIAGFALAGSYMIIESWLNERVTNETRGRVFSFYMIVSMSAMIGGQYIMAATSPQLTTPFMLCAILFALAVIPTALSKAPSPKPLTTTSLDLAMIYRNSPAAAVGVFLAGVLSGAWNNMSPVLGQRFGFSNTEIATLLAATMAGGIAFQYPLGRISDRMDRRYVMTVAGLVGVAIAVVGLALRSHDPLVLFAIAFGLGGVIYPAYSLTVAHANDYAKPEDFVKVSGGLLILYGFGTMGGPLLAAWLMETFGPSGIFAATGTAHAIFAGYAYYRTFRRNAPPVEERGDFRTTPLARTQTPASFALDPRADLAEQKPAE</sequence>
<feature type="transmembrane region" description="Helical" evidence="5">
    <location>
        <begin position="42"/>
        <end position="64"/>
    </location>
</feature>
<feature type="transmembrane region" description="Helical" evidence="5">
    <location>
        <begin position="97"/>
        <end position="118"/>
    </location>
</feature>
<feature type="transmembrane region" description="Helical" evidence="5">
    <location>
        <begin position="353"/>
        <end position="372"/>
    </location>
</feature>
<proteinExistence type="predicted"/>
<feature type="transmembrane region" description="Helical" evidence="5">
    <location>
        <begin position="288"/>
        <end position="307"/>
    </location>
</feature>
<evidence type="ECO:0000256" key="1">
    <source>
        <dbReference type="ARBA" id="ARBA00022692"/>
    </source>
</evidence>
<evidence type="ECO:0000313" key="8">
    <source>
        <dbReference type="Proteomes" id="UP000613160"/>
    </source>
</evidence>
<evidence type="ECO:0000256" key="5">
    <source>
        <dbReference type="SAM" id="Phobius"/>
    </source>
</evidence>
<dbReference type="InterPro" id="IPR011701">
    <property type="entry name" value="MFS"/>
</dbReference>
<dbReference type="InterPro" id="IPR020846">
    <property type="entry name" value="MFS_dom"/>
</dbReference>
<dbReference type="GO" id="GO:0022857">
    <property type="term" value="F:transmembrane transporter activity"/>
    <property type="evidence" value="ECO:0007669"/>
    <property type="project" value="InterPro"/>
</dbReference>
<accession>A0A916XUP0</accession>
<dbReference type="EMBL" id="BMJJ01000003">
    <property type="protein sequence ID" value="GGD12831.1"/>
    <property type="molecule type" value="Genomic_DNA"/>
</dbReference>
<dbReference type="Proteomes" id="UP000613160">
    <property type="component" value="Unassembled WGS sequence"/>
</dbReference>
<evidence type="ECO:0000256" key="2">
    <source>
        <dbReference type="ARBA" id="ARBA00022989"/>
    </source>
</evidence>
<keyword evidence="2 5" id="KW-1133">Transmembrane helix</keyword>
<dbReference type="RefSeq" id="WP_188849934.1">
    <property type="nucleotide sequence ID" value="NZ_BMJJ01000003.1"/>
</dbReference>
<dbReference type="InterPro" id="IPR047200">
    <property type="entry name" value="MFS_YcaD-like"/>
</dbReference>
<dbReference type="InterPro" id="IPR036259">
    <property type="entry name" value="MFS_trans_sf"/>
</dbReference>
<dbReference type="SUPFAM" id="SSF103473">
    <property type="entry name" value="MFS general substrate transporter"/>
    <property type="match status" value="1"/>
</dbReference>
<reference evidence="7" key="2">
    <citation type="submission" date="2020-09" db="EMBL/GenBank/DDBJ databases">
        <authorList>
            <person name="Sun Q."/>
            <person name="Zhou Y."/>
        </authorList>
    </citation>
    <scope>NUCLEOTIDE SEQUENCE</scope>
    <source>
        <strain evidence="7">CGMCC 1.15493</strain>
    </source>
</reference>